<dbReference type="PROSITE" id="PS00195">
    <property type="entry name" value="GLUTAREDOXIN_1"/>
    <property type="match status" value="1"/>
</dbReference>
<gene>
    <name evidence="1" type="ordered locus">Btus_0854</name>
</gene>
<name>D5WVX1_KYRT2</name>
<proteinExistence type="predicted"/>
<dbReference type="OrthoDB" id="1260738at2"/>
<dbReference type="Proteomes" id="UP000002368">
    <property type="component" value="Chromosome"/>
</dbReference>
<reference evidence="1 2" key="1">
    <citation type="journal article" date="2011" name="Stand. Genomic Sci.">
        <title>Complete genome sequence of the thermophilic, hydrogen-oxidizing Bacillus tusciae type strain (T2) and reclassification in the new genus, Kyrpidia gen. nov. as Kyrpidia tusciae comb. nov. and emendation of the family Alicyclobacillaceae da Costa and Rainey, 2010.</title>
        <authorList>
            <person name="Klenk H.P."/>
            <person name="Lapidus A."/>
            <person name="Chertkov O."/>
            <person name="Copeland A."/>
            <person name="Del Rio T.G."/>
            <person name="Nolan M."/>
            <person name="Lucas S."/>
            <person name="Chen F."/>
            <person name="Tice H."/>
            <person name="Cheng J.F."/>
            <person name="Han C."/>
            <person name="Bruce D."/>
            <person name="Goodwin L."/>
            <person name="Pitluck S."/>
            <person name="Pati A."/>
            <person name="Ivanova N."/>
            <person name="Mavromatis K."/>
            <person name="Daum C."/>
            <person name="Chen A."/>
            <person name="Palaniappan K."/>
            <person name="Chang Y.J."/>
            <person name="Land M."/>
            <person name="Hauser L."/>
            <person name="Jeffries C.D."/>
            <person name="Detter J.C."/>
            <person name="Rohde M."/>
            <person name="Abt B."/>
            <person name="Pukall R."/>
            <person name="Goker M."/>
            <person name="Bristow J."/>
            <person name="Markowitz V."/>
            <person name="Hugenholtz P."/>
            <person name="Eisen J.A."/>
        </authorList>
    </citation>
    <scope>NUCLEOTIDE SEQUENCE [LARGE SCALE GENOMIC DNA]</scope>
    <source>
        <strain evidence="1 2">DSM 2912</strain>
    </source>
</reference>
<dbReference type="HOGENOM" id="CLU_086500_5_0_9"/>
<evidence type="ECO:0000313" key="1">
    <source>
        <dbReference type="EMBL" id="ADG05603.1"/>
    </source>
</evidence>
<dbReference type="EMBL" id="CP002017">
    <property type="protein sequence ID" value="ADG05603.1"/>
    <property type="molecule type" value="Genomic_DNA"/>
</dbReference>
<dbReference type="eggNOG" id="COG3011">
    <property type="taxonomic scope" value="Bacteria"/>
</dbReference>
<dbReference type="Pfam" id="PF04134">
    <property type="entry name" value="DCC1-like"/>
    <property type="match status" value="1"/>
</dbReference>
<organism evidence="1 2">
    <name type="scientific">Kyrpidia tusciae (strain DSM 2912 / NBRC 15312 / T2)</name>
    <name type="common">Bacillus tusciae</name>
    <dbReference type="NCBI Taxonomy" id="562970"/>
    <lineage>
        <taxon>Bacteria</taxon>
        <taxon>Bacillati</taxon>
        <taxon>Bacillota</taxon>
        <taxon>Bacilli</taxon>
        <taxon>Bacillales</taxon>
        <taxon>Alicyclobacillaceae</taxon>
        <taxon>Kyrpidia</taxon>
    </lineage>
</organism>
<dbReference type="InterPro" id="IPR011767">
    <property type="entry name" value="GLR_AS"/>
</dbReference>
<evidence type="ECO:0000313" key="2">
    <source>
        <dbReference type="Proteomes" id="UP000002368"/>
    </source>
</evidence>
<dbReference type="GO" id="GO:0015035">
    <property type="term" value="F:protein-disulfide reductase activity"/>
    <property type="evidence" value="ECO:0007669"/>
    <property type="project" value="InterPro"/>
</dbReference>
<dbReference type="KEGG" id="bts:Btus_0854"/>
<sequence length="125" mass="14475">MTVYYDGYCPYCRAAAMTIRSLDVFRRIAVISFRHDKSYSIHGITAEELEREMVVIVHCGDQQRAYKGFAGVLAVLRGLLLLWPIFPLAWCLGRIGWGDVLYRWMAEHRLIIPDAGHCRDRNCRI</sequence>
<protein>
    <submittedName>
        <fullName evidence="1">Thiol-disulfide oxidoreductase DCC</fullName>
    </submittedName>
</protein>
<dbReference type="AlphaFoldDB" id="D5WVX1"/>
<dbReference type="InterPro" id="IPR007263">
    <property type="entry name" value="DCC1-like"/>
</dbReference>
<dbReference type="RefSeq" id="WP_013074895.1">
    <property type="nucleotide sequence ID" value="NC_014098.1"/>
</dbReference>
<accession>D5WVX1</accession>
<keyword evidence="2" id="KW-1185">Reference proteome</keyword>